<dbReference type="Gene3D" id="3.90.1300.10">
    <property type="entry name" value="Amidase signature (AS) domain"/>
    <property type="match status" value="1"/>
</dbReference>
<dbReference type="Proteomes" id="UP000245320">
    <property type="component" value="Chromosome 1"/>
</dbReference>
<gene>
    <name evidence="3" type="primary">LOC117311674</name>
</gene>
<protein>
    <submittedName>
        <fullName evidence="3">Uncharacterized protein LOC117311674 isoform X1</fullName>
    </submittedName>
</protein>
<accession>A0A6J3R447</accession>
<keyword evidence="2" id="KW-1185">Reference proteome</keyword>
<dbReference type="GO" id="GO:0009062">
    <property type="term" value="P:fatty acid catabolic process"/>
    <property type="evidence" value="ECO:0007669"/>
    <property type="project" value="TreeGrafter"/>
</dbReference>
<dbReference type="AlphaFoldDB" id="A0A6J3R447"/>
<sequence>MRSVSEREGDLERVGLREVPGLGVVVRGLGTSRAELLFLDPCPGQAGVALWFLKSVSPSLPSSGSPGLARIWKRFMEWVFPIPQGHPRNCESSTQQWRRCMPGETLRDCWNRGSRHLSDDRSSPTGGISARVHSQVDVPGPGRAAGTSSGDPVFYIGYPAMASSRSSYWALYNILNFPAGVLPVTTVMLQDEEKLAFYRGYYRDRSEKNFQEVVRGSVGLSAAVQGTALP</sequence>
<evidence type="ECO:0000313" key="2">
    <source>
        <dbReference type="Proteomes" id="UP000245320"/>
    </source>
</evidence>
<dbReference type="OrthoDB" id="6428749at2759"/>
<dbReference type="InParanoid" id="A0A6J3R447"/>
<evidence type="ECO:0000313" key="3">
    <source>
        <dbReference type="RefSeq" id="XP_033709575.1"/>
    </source>
</evidence>
<organism evidence="2 3">
    <name type="scientific">Tursiops truncatus</name>
    <name type="common">Atlantic bottle-nosed dolphin</name>
    <name type="synonym">Delphinus truncatus</name>
    <dbReference type="NCBI Taxonomy" id="9739"/>
    <lineage>
        <taxon>Eukaryota</taxon>
        <taxon>Metazoa</taxon>
        <taxon>Chordata</taxon>
        <taxon>Craniata</taxon>
        <taxon>Vertebrata</taxon>
        <taxon>Euteleostomi</taxon>
        <taxon>Mammalia</taxon>
        <taxon>Eutheria</taxon>
        <taxon>Laurasiatheria</taxon>
        <taxon>Artiodactyla</taxon>
        <taxon>Whippomorpha</taxon>
        <taxon>Cetacea</taxon>
        <taxon>Odontoceti</taxon>
        <taxon>Delphinidae</taxon>
        <taxon>Tursiops</taxon>
    </lineage>
</organism>
<dbReference type="InterPro" id="IPR052096">
    <property type="entry name" value="Endocannabinoid_amidase"/>
</dbReference>
<dbReference type="GO" id="GO:0004040">
    <property type="term" value="F:amidase activity"/>
    <property type="evidence" value="ECO:0007669"/>
    <property type="project" value="TreeGrafter"/>
</dbReference>
<dbReference type="InterPro" id="IPR036928">
    <property type="entry name" value="AS_sf"/>
</dbReference>
<dbReference type="RefSeq" id="XP_033709575.1">
    <property type="nucleotide sequence ID" value="XM_033853684.1"/>
</dbReference>
<feature type="region of interest" description="Disordered" evidence="1">
    <location>
        <begin position="114"/>
        <end position="147"/>
    </location>
</feature>
<name>A0A6J3R447_TURTR</name>
<dbReference type="PANTHER" id="PTHR45847">
    <property type="entry name" value="FATTY ACID AMIDE HYDROLASE"/>
    <property type="match status" value="1"/>
</dbReference>
<proteinExistence type="predicted"/>
<evidence type="ECO:0000256" key="1">
    <source>
        <dbReference type="SAM" id="MobiDB-lite"/>
    </source>
</evidence>
<dbReference type="GO" id="GO:0017064">
    <property type="term" value="F:fatty acid amide hydrolase activity"/>
    <property type="evidence" value="ECO:0007669"/>
    <property type="project" value="TreeGrafter"/>
</dbReference>
<dbReference type="PANTHER" id="PTHR45847:SF8">
    <property type="entry name" value="FATTY ACID AMIDE HYDROLASE-RELATED"/>
    <property type="match status" value="1"/>
</dbReference>
<reference evidence="3" key="1">
    <citation type="submission" date="2025-08" db="UniProtKB">
        <authorList>
            <consortium name="RefSeq"/>
        </authorList>
    </citation>
    <scope>IDENTIFICATION</scope>
    <source>
        <tissue evidence="3">Spleen</tissue>
    </source>
</reference>